<name>A0AA39MHI1_9AGAR</name>
<dbReference type="EMBL" id="JAUEPT010000078">
    <property type="protein sequence ID" value="KAK0433670.1"/>
    <property type="molecule type" value="Genomic_DNA"/>
</dbReference>
<reference evidence="1" key="1">
    <citation type="submission" date="2023-06" db="EMBL/GenBank/DDBJ databases">
        <authorList>
            <consortium name="Lawrence Berkeley National Laboratory"/>
            <person name="Ahrendt S."/>
            <person name="Sahu N."/>
            <person name="Indic B."/>
            <person name="Wong-Bajracharya J."/>
            <person name="Merenyi Z."/>
            <person name="Ke H.-M."/>
            <person name="Monk M."/>
            <person name="Kocsube S."/>
            <person name="Drula E."/>
            <person name="Lipzen A."/>
            <person name="Balint B."/>
            <person name="Henrissat B."/>
            <person name="Andreopoulos B."/>
            <person name="Martin F.M."/>
            <person name="Harder C.B."/>
            <person name="Rigling D."/>
            <person name="Ford K.L."/>
            <person name="Foster G.D."/>
            <person name="Pangilinan J."/>
            <person name="Papanicolaou A."/>
            <person name="Barry K."/>
            <person name="LaButti K."/>
            <person name="Viragh M."/>
            <person name="Koriabine M."/>
            <person name="Yan M."/>
            <person name="Riley R."/>
            <person name="Champramary S."/>
            <person name="Plett K.L."/>
            <person name="Tsai I.J."/>
            <person name="Slot J."/>
            <person name="Sipos G."/>
            <person name="Plett J."/>
            <person name="Nagy L.G."/>
            <person name="Grigoriev I.V."/>
        </authorList>
    </citation>
    <scope>NUCLEOTIDE SEQUENCE</scope>
    <source>
        <strain evidence="1">FPL87.14</strain>
    </source>
</reference>
<organism evidence="1 2">
    <name type="scientific">Armillaria borealis</name>
    <dbReference type="NCBI Taxonomy" id="47425"/>
    <lineage>
        <taxon>Eukaryota</taxon>
        <taxon>Fungi</taxon>
        <taxon>Dikarya</taxon>
        <taxon>Basidiomycota</taxon>
        <taxon>Agaricomycotina</taxon>
        <taxon>Agaricomycetes</taxon>
        <taxon>Agaricomycetidae</taxon>
        <taxon>Agaricales</taxon>
        <taxon>Marasmiineae</taxon>
        <taxon>Physalacriaceae</taxon>
        <taxon>Armillaria</taxon>
    </lineage>
</organism>
<evidence type="ECO:0000313" key="2">
    <source>
        <dbReference type="Proteomes" id="UP001175226"/>
    </source>
</evidence>
<comment type="caution">
    <text evidence="1">The sequence shown here is derived from an EMBL/GenBank/DDBJ whole genome shotgun (WGS) entry which is preliminary data.</text>
</comment>
<keyword evidence="2" id="KW-1185">Reference proteome</keyword>
<accession>A0AA39MHI1</accession>
<sequence>MKRSEDEHTTALVEWEANKNRKALSDPIEIQNICSGKTLGPGGQNFIDLEKVLYRMVLKKCYHSEDCQAMALPDDTGLKALEELGLGLKEYEAALEDEVEGPNTVGSQGFLPLHFFFIDSYIY</sequence>
<proteinExistence type="predicted"/>
<dbReference type="AlphaFoldDB" id="A0AA39MHI1"/>
<dbReference type="Proteomes" id="UP001175226">
    <property type="component" value="Unassembled WGS sequence"/>
</dbReference>
<protein>
    <submittedName>
        <fullName evidence="1">Uncharacterized protein</fullName>
    </submittedName>
</protein>
<evidence type="ECO:0000313" key="1">
    <source>
        <dbReference type="EMBL" id="KAK0433670.1"/>
    </source>
</evidence>
<gene>
    <name evidence="1" type="ORF">EV421DRAFT_1741359</name>
</gene>